<evidence type="ECO:0000256" key="1">
    <source>
        <dbReference type="SAM" id="Phobius"/>
    </source>
</evidence>
<evidence type="ECO:0008006" key="3">
    <source>
        <dbReference type="Google" id="ProtNLM"/>
    </source>
</evidence>
<dbReference type="GO" id="GO:0005742">
    <property type="term" value="C:mitochondrial outer membrane translocase complex"/>
    <property type="evidence" value="ECO:0007669"/>
    <property type="project" value="InterPro"/>
</dbReference>
<name>A0A8C0XJ02_CASCN</name>
<dbReference type="AlphaFoldDB" id="A0A8C0XJ02"/>
<protein>
    <recommendedName>
        <fullName evidence="3">Mitochondrial import receptor subunit TOM5</fullName>
    </recommendedName>
</protein>
<reference evidence="2" key="1">
    <citation type="submission" date="2023-09" db="UniProtKB">
        <authorList>
            <consortium name="Ensembl"/>
        </authorList>
    </citation>
    <scope>IDENTIFICATION</scope>
</reference>
<accession>A0A8C0XJ02</accession>
<keyword evidence="1" id="KW-0812">Transmembrane</keyword>
<dbReference type="InterPro" id="IPR029179">
    <property type="entry name" value="TOMM5_metazoa"/>
</dbReference>
<feature type="transmembrane region" description="Helical" evidence="1">
    <location>
        <begin position="24"/>
        <end position="45"/>
    </location>
</feature>
<keyword evidence="1" id="KW-1133">Transmembrane helix</keyword>
<evidence type="ECO:0000313" key="2">
    <source>
        <dbReference type="Ensembl" id="ENSCCNP00000027106.1"/>
    </source>
</evidence>
<dbReference type="PANTHER" id="PTHR28436:SF1">
    <property type="entry name" value="MITOCHONDRIAL IMPORT RECEPTOR SUBUNIT TOM5 HOMOLOG"/>
    <property type="match status" value="1"/>
</dbReference>
<organism evidence="2">
    <name type="scientific">Castor canadensis</name>
    <name type="common">American beaver</name>
    <dbReference type="NCBI Taxonomy" id="51338"/>
    <lineage>
        <taxon>Eukaryota</taxon>
        <taxon>Metazoa</taxon>
        <taxon>Chordata</taxon>
        <taxon>Craniata</taxon>
        <taxon>Vertebrata</taxon>
        <taxon>Euteleostomi</taxon>
        <taxon>Mammalia</taxon>
        <taxon>Eutheria</taxon>
        <taxon>Euarchontoglires</taxon>
        <taxon>Glires</taxon>
        <taxon>Rodentia</taxon>
        <taxon>Castorimorpha</taxon>
        <taxon>Castoridae</taxon>
        <taxon>Castor</taxon>
    </lineage>
</organism>
<dbReference type="PANTHER" id="PTHR28436">
    <property type="entry name" value="MITOCHONDRIAL IMPORT RECEPTOR SUBUNIT TOM5 HOMOLOG"/>
    <property type="match status" value="1"/>
</dbReference>
<sequence>MFQISGLATNLSPEEMKQKKHKDVISSIWNFLIYVSLLQLTPLILKKLDDT</sequence>
<dbReference type="Ensembl" id="ENSCCNT00000034338.1">
    <property type="protein sequence ID" value="ENSCCNP00000027106.1"/>
    <property type="gene ID" value="ENSCCNG00000026245.1"/>
</dbReference>
<proteinExistence type="predicted"/>
<keyword evidence="1" id="KW-0472">Membrane</keyword>